<dbReference type="CDD" id="cd04730">
    <property type="entry name" value="NPD_like"/>
    <property type="match status" value="1"/>
</dbReference>
<dbReference type="GeneID" id="80886461"/>
<dbReference type="RefSeq" id="XP_056046545.1">
    <property type="nucleotide sequence ID" value="XM_056191295.1"/>
</dbReference>
<evidence type="ECO:0000256" key="3">
    <source>
        <dbReference type="ARBA" id="ARBA00023002"/>
    </source>
</evidence>
<evidence type="ECO:0000256" key="1">
    <source>
        <dbReference type="ARBA" id="ARBA00022630"/>
    </source>
</evidence>
<dbReference type="AlphaFoldDB" id="A0AAD7QXC8"/>
<dbReference type="Proteomes" id="UP001217417">
    <property type="component" value="Unassembled WGS sequence"/>
</dbReference>
<keyword evidence="3" id="KW-0560">Oxidoreductase</keyword>
<evidence type="ECO:0000256" key="2">
    <source>
        <dbReference type="ARBA" id="ARBA00022643"/>
    </source>
</evidence>
<dbReference type="PANTHER" id="PTHR32332">
    <property type="entry name" value="2-NITROPROPANE DIOXYGENASE"/>
    <property type="match status" value="1"/>
</dbReference>
<name>A0AAD7QXC8_9ASCO</name>
<dbReference type="PANTHER" id="PTHR32332:SF31">
    <property type="entry name" value="2-NITROPROPANE DIOXYGENASE FAMILY, PUTATIVE (AFU_ORTHOLOGUE AFUA_2G09850)-RELATED"/>
    <property type="match status" value="1"/>
</dbReference>
<proteinExistence type="predicted"/>
<gene>
    <name evidence="4" type="ORF">POJ06DRAFT_62746</name>
</gene>
<keyword evidence="1" id="KW-0285">Flavoprotein</keyword>
<evidence type="ECO:0000313" key="4">
    <source>
        <dbReference type="EMBL" id="KAJ8103095.1"/>
    </source>
</evidence>
<dbReference type="InterPro" id="IPR004136">
    <property type="entry name" value="NMO"/>
</dbReference>
<keyword evidence="2" id="KW-0288">FMN</keyword>
<dbReference type="Pfam" id="PF03060">
    <property type="entry name" value="NMO"/>
    <property type="match status" value="1"/>
</dbReference>
<dbReference type="InterPro" id="IPR013785">
    <property type="entry name" value="Aldolase_TIM"/>
</dbReference>
<keyword evidence="4" id="KW-0223">Dioxygenase</keyword>
<reference evidence="4" key="1">
    <citation type="submission" date="2023-03" db="EMBL/GenBank/DDBJ databases">
        <title>Near-Complete genome sequence of Lipomyces tetrasporous NRRL Y-64009, an oleaginous yeast capable of growing on lignocellulosic hydrolysates.</title>
        <authorList>
            <consortium name="Lawrence Berkeley National Laboratory"/>
            <person name="Jagtap S.S."/>
            <person name="Liu J.-J."/>
            <person name="Walukiewicz H.E."/>
            <person name="Pangilinan J."/>
            <person name="Lipzen A."/>
            <person name="Ahrendt S."/>
            <person name="Koriabine M."/>
            <person name="Cobaugh K."/>
            <person name="Salamov A."/>
            <person name="Yoshinaga Y."/>
            <person name="Ng V."/>
            <person name="Daum C."/>
            <person name="Grigoriev I.V."/>
            <person name="Slininger P.J."/>
            <person name="Dien B.S."/>
            <person name="Jin Y.-S."/>
            <person name="Rao C.V."/>
        </authorList>
    </citation>
    <scope>NUCLEOTIDE SEQUENCE</scope>
    <source>
        <strain evidence="4">NRRL Y-64009</strain>
    </source>
</reference>
<comment type="caution">
    <text evidence="4">The sequence shown here is derived from an EMBL/GenBank/DDBJ whole genome shotgun (WGS) entry which is preliminary data.</text>
</comment>
<protein>
    <submittedName>
        <fullName evidence="4">2-nitropropane dioxygenase</fullName>
    </submittedName>
</protein>
<dbReference type="Gene3D" id="3.20.20.70">
    <property type="entry name" value="Aldolase class I"/>
    <property type="match status" value="1"/>
</dbReference>
<dbReference type="GO" id="GO:0051213">
    <property type="term" value="F:dioxygenase activity"/>
    <property type="evidence" value="ECO:0007669"/>
    <property type="project" value="UniProtKB-KW"/>
</dbReference>
<keyword evidence="5" id="KW-1185">Reference proteome</keyword>
<organism evidence="4 5">
    <name type="scientific">Lipomyces tetrasporus</name>
    <dbReference type="NCBI Taxonomy" id="54092"/>
    <lineage>
        <taxon>Eukaryota</taxon>
        <taxon>Fungi</taxon>
        <taxon>Dikarya</taxon>
        <taxon>Ascomycota</taxon>
        <taxon>Saccharomycotina</taxon>
        <taxon>Lipomycetes</taxon>
        <taxon>Lipomycetales</taxon>
        <taxon>Lipomycetaceae</taxon>
        <taxon>Lipomyces</taxon>
    </lineage>
</organism>
<dbReference type="EMBL" id="JARPMG010000002">
    <property type="protein sequence ID" value="KAJ8103095.1"/>
    <property type="molecule type" value="Genomic_DNA"/>
</dbReference>
<dbReference type="SUPFAM" id="SSF51412">
    <property type="entry name" value="Inosine monophosphate dehydrogenase (IMPDH)"/>
    <property type="match status" value="1"/>
</dbReference>
<evidence type="ECO:0000313" key="5">
    <source>
        <dbReference type="Proteomes" id="UP001217417"/>
    </source>
</evidence>
<accession>A0AAD7QXC8</accession>
<sequence>MTITTPITELFGIKHPILLAGMNVASGPALAAAVSNAGGLGVIGGLRYSPDQLRQQIREIKARLNPGVTKFGVDLLIPQVGGSARKTNYDYTEGQLPELIRVIIEEGTGLFVSAVGVPPKQVVDKLHQAGIPVMNMIGAPKHALKAMENGVDIICAQGGEGGGHTGSIPTSILIPAVVEIVKGKTSKLTGKQIEVIAAGGISDGKGLAAALMWGASAVWVGTRFVCAEEAGASRAHQQAIINAQYNDTIRTIIYTGRPLRIVRNPYVDDWEKNRKDEIQKLTAQGKIPVPWELEQYEKSGKEIPEIIEDYSYPFLMGEVSAVVKDVKPAKQIIDDMISEAEAMLTRGEKFLKAKL</sequence>
<dbReference type="GO" id="GO:0018580">
    <property type="term" value="F:nitronate monooxygenase activity"/>
    <property type="evidence" value="ECO:0007669"/>
    <property type="project" value="InterPro"/>
</dbReference>